<feature type="region of interest" description="Disordered" evidence="1">
    <location>
        <begin position="76"/>
        <end position="120"/>
    </location>
</feature>
<reference evidence="3" key="1">
    <citation type="journal article" date="2019" name="Int. J. Syst. Evol. Microbiol.">
        <title>The Global Catalogue of Microorganisms (GCM) 10K type strain sequencing project: providing services to taxonomists for standard genome sequencing and annotation.</title>
        <authorList>
            <consortium name="The Broad Institute Genomics Platform"/>
            <consortium name="The Broad Institute Genome Sequencing Center for Infectious Disease"/>
            <person name="Wu L."/>
            <person name="Ma J."/>
        </authorList>
    </citation>
    <scope>NUCLEOTIDE SEQUENCE [LARGE SCALE GENOMIC DNA]</scope>
    <source>
        <strain evidence="3">JCM 13852</strain>
    </source>
</reference>
<sequence length="272" mass="29906">MPVLENTHDQQLPIEKYLISPQENGQIESARSALMTSCMKRFGFDFRPATPDYGQKRNQTSHRYDPTDLALAATRGYHGSQSRTQNEARPSRKPLSPEMESVLGHGLGAPVPPESTTPPADHEYRGIPIPKGGCMGEAEQKLTAGGGIIQDSPVAIDINFKGYVRSMADVRLKAAFAKWSACMKDKGYSYPTPEAAVKDPAWNSLKPSRRELDTASADVTCKRQNNVVGTWFAVEAAYEERDIQADIKRMTGIRHSIDIAIRNAAAAKDSRS</sequence>
<evidence type="ECO:0000313" key="3">
    <source>
        <dbReference type="Proteomes" id="UP001596183"/>
    </source>
</evidence>
<evidence type="ECO:0000256" key="1">
    <source>
        <dbReference type="SAM" id="MobiDB-lite"/>
    </source>
</evidence>
<name>A0ABW0XL98_9ACTN</name>
<accession>A0ABW0XL98</accession>
<dbReference type="RefSeq" id="WP_381206722.1">
    <property type="nucleotide sequence ID" value="NZ_JBHSPC010000015.1"/>
</dbReference>
<gene>
    <name evidence="2" type="ORF">ACFP2V_06400</name>
</gene>
<protein>
    <submittedName>
        <fullName evidence="2">Uncharacterized protein</fullName>
    </submittedName>
</protein>
<keyword evidence="3" id="KW-1185">Reference proteome</keyword>
<proteinExistence type="predicted"/>
<organism evidence="2 3">
    <name type="scientific">Streptomyces incanus</name>
    <dbReference type="NCBI Taxonomy" id="887453"/>
    <lineage>
        <taxon>Bacteria</taxon>
        <taxon>Bacillati</taxon>
        <taxon>Actinomycetota</taxon>
        <taxon>Actinomycetes</taxon>
        <taxon>Kitasatosporales</taxon>
        <taxon>Streptomycetaceae</taxon>
        <taxon>Streptomyces</taxon>
    </lineage>
</organism>
<comment type="caution">
    <text evidence="2">The sequence shown here is derived from an EMBL/GenBank/DDBJ whole genome shotgun (WGS) entry which is preliminary data.</text>
</comment>
<dbReference type="EMBL" id="JBHSPC010000015">
    <property type="protein sequence ID" value="MFC5669754.1"/>
    <property type="molecule type" value="Genomic_DNA"/>
</dbReference>
<dbReference type="Proteomes" id="UP001596183">
    <property type="component" value="Unassembled WGS sequence"/>
</dbReference>
<feature type="compositionally biased region" description="Polar residues" evidence="1">
    <location>
        <begin position="79"/>
        <end position="88"/>
    </location>
</feature>
<evidence type="ECO:0000313" key="2">
    <source>
        <dbReference type="EMBL" id="MFC5669754.1"/>
    </source>
</evidence>